<dbReference type="Proteomes" id="UP001064048">
    <property type="component" value="Chromosome 16"/>
</dbReference>
<evidence type="ECO:0000313" key="2">
    <source>
        <dbReference type="Proteomes" id="UP001064048"/>
    </source>
</evidence>
<protein>
    <submittedName>
        <fullName evidence="1">Uncharacterized protein</fullName>
    </submittedName>
</protein>
<keyword evidence="2" id="KW-1185">Reference proteome</keyword>
<sequence>MTVSYEKLAENWIEIRQLLREKKRNWKWRKKMASQGNNEGCKILAKQLVQLRKQKTRIYAANSKISSVQMSNKAMGANIAIAGAMGTTAKTMGNMNKVMNPHQIAKDMDAFKQANAKLDMTDEMISDTLDDIMDESGDEEETEGIVNKVLDEIGIEISGKEQEQRDMLSSQDGDTCETHDQFYRDHKLLLVLFRALAVMPITRSRPGRASGMFGEVNFAIPFSVAEPVRIAAIPWQCVRSDVFYILPVHVAAGVQDTLLSIDVLAVDRPCQKEAIEMNPAVVSLKGYAHVNRELLTSAISMIAIYLVVLLQFKISLPKDIPGT</sequence>
<dbReference type="EMBL" id="CM046116">
    <property type="protein sequence ID" value="KAI8421934.1"/>
    <property type="molecule type" value="Genomic_DNA"/>
</dbReference>
<proteinExistence type="predicted"/>
<reference evidence="1 2" key="1">
    <citation type="journal article" date="2022" name="Genome Biol. Evol.">
        <title>The Spruce Budworm Genome: Reconstructing the Evolutionary History of Antifreeze Proteins.</title>
        <authorList>
            <person name="Beliveau C."/>
            <person name="Gagne P."/>
            <person name="Picq S."/>
            <person name="Vernygora O."/>
            <person name="Keeling C.I."/>
            <person name="Pinkney K."/>
            <person name="Doucet D."/>
            <person name="Wen F."/>
            <person name="Johnston J.S."/>
            <person name="Maaroufi H."/>
            <person name="Boyle B."/>
            <person name="Laroche J."/>
            <person name="Dewar K."/>
            <person name="Juretic N."/>
            <person name="Blackburn G."/>
            <person name="Nisole A."/>
            <person name="Brunet B."/>
            <person name="Brandao M."/>
            <person name="Lumley L."/>
            <person name="Duan J."/>
            <person name="Quan G."/>
            <person name="Lucarotti C.J."/>
            <person name="Roe A.D."/>
            <person name="Sperling F.A.H."/>
            <person name="Levesque R.C."/>
            <person name="Cusson M."/>
        </authorList>
    </citation>
    <scope>NUCLEOTIDE SEQUENCE [LARGE SCALE GENOMIC DNA]</scope>
    <source>
        <strain evidence="1">Glfc:IPQL:Cfum</strain>
    </source>
</reference>
<comment type="caution">
    <text evidence="1">The sequence shown here is derived from an EMBL/GenBank/DDBJ whole genome shotgun (WGS) entry which is preliminary data.</text>
</comment>
<accession>A0ACC0JD29</accession>
<name>A0ACC0JD29_CHOFU</name>
<organism evidence="1 2">
    <name type="scientific">Choristoneura fumiferana</name>
    <name type="common">Spruce budworm moth</name>
    <name type="synonym">Archips fumiferana</name>
    <dbReference type="NCBI Taxonomy" id="7141"/>
    <lineage>
        <taxon>Eukaryota</taxon>
        <taxon>Metazoa</taxon>
        <taxon>Ecdysozoa</taxon>
        <taxon>Arthropoda</taxon>
        <taxon>Hexapoda</taxon>
        <taxon>Insecta</taxon>
        <taxon>Pterygota</taxon>
        <taxon>Neoptera</taxon>
        <taxon>Endopterygota</taxon>
        <taxon>Lepidoptera</taxon>
        <taxon>Glossata</taxon>
        <taxon>Ditrysia</taxon>
        <taxon>Tortricoidea</taxon>
        <taxon>Tortricidae</taxon>
        <taxon>Tortricinae</taxon>
        <taxon>Choristoneura</taxon>
    </lineage>
</organism>
<gene>
    <name evidence="1" type="ORF">MSG28_009851</name>
</gene>
<evidence type="ECO:0000313" key="1">
    <source>
        <dbReference type="EMBL" id="KAI8421934.1"/>
    </source>
</evidence>